<dbReference type="AlphaFoldDB" id="Q6K3V5"/>
<evidence type="ECO:0000256" key="1">
    <source>
        <dbReference type="SAM" id="MobiDB-lite"/>
    </source>
</evidence>
<reference evidence="4" key="3">
    <citation type="journal article" date="2005" name="Nature">
        <title>The map-based sequence of the rice genome.</title>
        <authorList>
            <consortium name="International rice genome sequencing project (IRGSP)"/>
            <person name="Matsumoto T."/>
            <person name="Wu J."/>
            <person name="Kanamori H."/>
            <person name="Katayose Y."/>
            <person name="Fujisawa M."/>
            <person name="Namiki N."/>
            <person name="Mizuno H."/>
            <person name="Yamamoto K."/>
            <person name="Antonio B.A."/>
            <person name="Baba T."/>
            <person name="Sakata K."/>
            <person name="Nagamura Y."/>
            <person name="Aoki H."/>
            <person name="Arikawa K."/>
            <person name="Arita K."/>
            <person name="Bito T."/>
            <person name="Chiden Y."/>
            <person name="Fujitsuka N."/>
            <person name="Fukunaka R."/>
            <person name="Hamada M."/>
            <person name="Harada C."/>
            <person name="Hayashi A."/>
            <person name="Hijishita S."/>
            <person name="Honda M."/>
            <person name="Hosokawa S."/>
            <person name="Ichikawa Y."/>
            <person name="Idonuma A."/>
            <person name="Iijima M."/>
            <person name="Ikeda M."/>
            <person name="Ikeno M."/>
            <person name="Ito K."/>
            <person name="Ito S."/>
            <person name="Ito T."/>
            <person name="Ito Y."/>
            <person name="Ito Y."/>
            <person name="Iwabuchi A."/>
            <person name="Kamiya K."/>
            <person name="Karasawa W."/>
            <person name="Kurita K."/>
            <person name="Katagiri S."/>
            <person name="Kikuta A."/>
            <person name="Kobayashi H."/>
            <person name="Kobayashi N."/>
            <person name="Machita K."/>
            <person name="Maehara T."/>
            <person name="Masukawa M."/>
            <person name="Mizubayashi T."/>
            <person name="Mukai Y."/>
            <person name="Nagasaki H."/>
            <person name="Nagata Y."/>
            <person name="Naito S."/>
            <person name="Nakashima M."/>
            <person name="Nakama Y."/>
            <person name="Nakamichi Y."/>
            <person name="Nakamura M."/>
            <person name="Meguro A."/>
            <person name="Negishi M."/>
            <person name="Ohta I."/>
            <person name="Ohta T."/>
            <person name="Okamoto M."/>
            <person name="Ono N."/>
            <person name="Saji S."/>
            <person name="Sakaguchi M."/>
            <person name="Sakai K."/>
            <person name="Shibata M."/>
            <person name="Shimokawa T."/>
            <person name="Song J."/>
            <person name="Takazaki Y."/>
            <person name="Terasawa K."/>
            <person name="Tsugane M."/>
            <person name="Tsuji K."/>
            <person name="Ueda S."/>
            <person name="Waki K."/>
            <person name="Yamagata H."/>
            <person name="Yamamoto M."/>
            <person name="Yamamoto S."/>
            <person name="Yamane H."/>
            <person name="Yoshiki S."/>
            <person name="Yoshihara R."/>
            <person name="Yukawa K."/>
            <person name="Zhong H."/>
            <person name="Yano M."/>
            <person name="Yuan Q."/>
            <person name="Ouyang S."/>
            <person name="Liu J."/>
            <person name="Jones K.M."/>
            <person name="Gansberger K."/>
            <person name="Moffat K."/>
            <person name="Hill J."/>
            <person name="Bera J."/>
            <person name="Fadrosh D."/>
            <person name="Jin S."/>
            <person name="Johri S."/>
            <person name="Kim M."/>
            <person name="Overton L."/>
            <person name="Reardon M."/>
            <person name="Tsitrin T."/>
            <person name="Vuong H."/>
            <person name="Weaver B."/>
            <person name="Ciecko A."/>
            <person name="Tallon L."/>
            <person name="Jackson J."/>
            <person name="Pai G."/>
            <person name="Aken S.V."/>
            <person name="Utterback T."/>
            <person name="Reidmuller S."/>
            <person name="Feldblyum T."/>
            <person name="Hsiao J."/>
            <person name="Zismann V."/>
            <person name="Iobst S."/>
            <person name="de Vazeille A.R."/>
            <person name="Buell C.R."/>
            <person name="Ying K."/>
            <person name="Li Y."/>
            <person name="Lu T."/>
            <person name="Huang Y."/>
            <person name="Zhao Q."/>
            <person name="Feng Q."/>
            <person name="Zhang L."/>
            <person name="Zhu J."/>
            <person name="Weng Q."/>
            <person name="Mu J."/>
            <person name="Lu Y."/>
            <person name="Fan D."/>
            <person name="Liu Y."/>
            <person name="Guan J."/>
            <person name="Zhang Y."/>
            <person name="Yu S."/>
            <person name="Liu X."/>
            <person name="Zhang Y."/>
            <person name="Hong G."/>
            <person name="Han B."/>
            <person name="Choisne N."/>
            <person name="Demange N."/>
            <person name="Orjeda G."/>
            <person name="Samain S."/>
            <person name="Cattolico L."/>
            <person name="Pelletier E."/>
            <person name="Couloux A."/>
            <person name="Segurens B."/>
            <person name="Wincker P."/>
            <person name="D'Hont A."/>
            <person name="Scarpelli C."/>
            <person name="Weissenbach J."/>
            <person name="Salanoubat M."/>
            <person name="Quetier F."/>
            <person name="Yu Y."/>
            <person name="Kim H.R."/>
            <person name="Rambo T."/>
            <person name="Currie J."/>
            <person name="Collura K."/>
            <person name="Luo M."/>
            <person name="Yang T."/>
            <person name="Ammiraju J.S.S."/>
            <person name="Engler F."/>
            <person name="Soderlund C."/>
            <person name="Wing R.A."/>
            <person name="Palmer L.E."/>
            <person name="de la Bastide M."/>
            <person name="Spiegel L."/>
            <person name="Nascimento L."/>
            <person name="Zutavern T."/>
            <person name="O'Shaughnessy A."/>
            <person name="Dike S."/>
            <person name="Dedhia N."/>
            <person name="Preston R."/>
            <person name="Balija V."/>
            <person name="McCombie W.R."/>
            <person name="Chow T."/>
            <person name="Chen H."/>
            <person name="Chung M."/>
            <person name="Chen C."/>
            <person name="Shaw J."/>
            <person name="Wu H."/>
            <person name="Hsiao K."/>
            <person name="Chao Y."/>
            <person name="Chu M."/>
            <person name="Cheng C."/>
            <person name="Hour A."/>
            <person name="Lee P."/>
            <person name="Lin S."/>
            <person name="Lin Y."/>
            <person name="Liou J."/>
            <person name="Liu S."/>
            <person name="Hsing Y."/>
            <person name="Raghuvanshi S."/>
            <person name="Mohanty A."/>
            <person name="Bharti A.K."/>
            <person name="Gaur A."/>
            <person name="Gupta V."/>
            <person name="Kumar D."/>
            <person name="Ravi V."/>
            <person name="Vij S."/>
            <person name="Kapur A."/>
            <person name="Khurana P."/>
            <person name="Khurana P."/>
            <person name="Khurana J.P."/>
            <person name="Tyagi A.K."/>
            <person name="Gaikwad K."/>
            <person name="Singh A."/>
            <person name="Dalal V."/>
            <person name="Srivastava S."/>
            <person name="Dixit A."/>
            <person name="Pal A.K."/>
            <person name="Ghazi I.A."/>
            <person name="Yadav M."/>
            <person name="Pandit A."/>
            <person name="Bhargava A."/>
            <person name="Sureshbabu K."/>
            <person name="Batra K."/>
            <person name="Sharma T.R."/>
            <person name="Mohapatra T."/>
            <person name="Singh N.K."/>
            <person name="Messing J."/>
            <person name="Nelson A.B."/>
            <person name="Fuks G."/>
            <person name="Kavchok S."/>
            <person name="Keizer G."/>
            <person name="Linton E."/>
            <person name="Llaca V."/>
            <person name="Song R."/>
            <person name="Tanyolac B."/>
            <person name="Young S."/>
            <person name="Ho-Il K."/>
            <person name="Hahn J.H."/>
            <person name="Sangsakoo G."/>
            <person name="Vanavichit A."/>
            <person name="de Mattos Luiz.A.T."/>
            <person name="Zimmer P.D."/>
            <person name="Malone G."/>
            <person name="Dellagostin O."/>
            <person name="de Oliveira A.C."/>
            <person name="Bevan M."/>
            <person name="Bancroft I."/>
            <person name="Minx P."/>
            <person name="Cordum H."/>
            <person name="Wilson R."/>
            <person name="Cheng Z."/>
            <person name="Jin W."/>
            <person name="Jiang J."/>
            <person name="Leong S.A."/>
            <person name="Iwama H."/>
            <person name="Gojobori T."/>
            <person name="Itoh T."/>
            <person name="Niimura Y."/>
            <person name="Fujii Y."/>
            <person name="Habara T."/>
            <person name="Sakai H."/>
            <person name="Sato Y."/>
            <person name="Wilson G."/>
            <person name="Kumar K."/>
            <person name="McCouch S."/>
            <person name="Juretic N."/>
            <person name="Hoen D."/>
            <person name="Wright S."/>
            <person name="Bruskiewich R."/>
            <person name="Bureau T."/>
            <person name="Miyao A."/>
            <person name="Hirochika H."/>
            <person name="Nishikawa T."/>
            <person name="Kadowaki K."/>
            <person name="Sugiura M."/>
            <person name="Burr B."/>
            <person name="Sasaki T."/>
        </authorList>
    </citation>
    <scope>NUCLEOTIDE SEQUENCE [LARGE SCALE GENOMIC DNA]</scope>
    <source>
        <strain evidence="4">cv. Nipponbare</strain>
    </source>
</reference>
<gene>
    <name evidence="3" type="ORF">OSJNBa0008C07.6</name>
    <name evidence="2" type="ORF">P0533E11.48</name>
</gene>
<dbReference type="EMBL" id="AP005608">
    <property type="protein sequence ID" value="BAD19916.1"/>
    <property type="molecule type" value="Genomic_DNA"/>
</dbReference>
<evidence type="ECO:0000313" key="4">
    <source>
        <dbReference type="Proteomes" id="UP000000763"/>
    </source>
</evidence>
<sequence length="101" mass="11700">MVDLPSRWNVELELEREINAFLDMVFGGGDWTGIWLGFRKMEEERRKKEMNWRTSEISEVSIHNCHLLFLRDSIETGKGGHQQGTYVLNSSPGSSKDTRDI</sequence>
<organism evidence="3 4">
    <name type="scientific">Oryza sativa subsp. japonica</name>
    <name type="common">Rice</name>
    <dbReference type="NCBI Taxonomy" id="39947"/>
    <lineage>
        <taxon>Eukaryota</taxon>
        <taxon>Viridiplantae</taxon>
        <taxon>Streptophyta</taxon>
        <taxon>Embryophyta</taxon>
        <taxon>Tracheophyta</taxon>
        <taxon>Spermatophyta</taxon>
        <taxon>Magnoliopsida</taxon>
        <taxon>Liliopsida</taxon>
        <taxon>Poales</taxon>
        <taxon>Poaceae</taxon>
        <taxon>BOP clade</taxon>
        <taxon>Oryzoideae</taxon>
        <taxon>Oryzeae</taxon>
        <taxon>Oryzinae</taxon>
        <taxon>Oryza</taxon>
        <taxon>Oryza sativa</taxon>
    </lineage>
</organism>
<evidence type="ECO:0000313" key="2">
    <source>
        <dbReference type="EMBL" id="BAD19505.1"/>
    </source>
</evidence>
<accession>Q6K3V5</accession>
<name>Q6K3V5_ORYSJ</name>
<reference evidence="3" key="2">
    <citation type="submission" date="2002-08" db="EMBL/GenBank/DDBJ databases">
        <title>Oryza sativa nipponbare(GA3) genomic DNA, chromosome 2, BAC clone:OSJNBa0008C07.</title>
        <authorList>
            <person name="Sasaki T."/>
            <person name="Matsumoto T."/>
            <person name="Katayose Y."/>
        </authorList>
    </citation>
    <scope>NUCLEOTIDE SEQUENCE</scope>
</reference>
<evidence type="ECO:0000313" key="3">
    <source>
        <dbReference type="EMBL" id="BAD19916.1"/>
    </source>
</evidence>
<protein>
    <submittedName>
        <fullName evidence="3">Uncharacterized protein</fullName>
    </submittedName>
</protein>
<feature type="compositionally biased region" description="Polar residues" evidence="1">
    <location>
        <begin position="83"/>
        <end position="95"/>
    </location>
</feature>
<reference evidence="4" key="4">
    <citation type="journal article" date="2008" name="Nucleic Acids Res.">
        <title>The rice annotation project database (RAP-DB): 2008 update.</title>
        <authorList>
            <consortium name="The rice annotation project (RAP)"/>
        </authorList>
    </citation>
    <scope>GENOME REANNOTATION</scope>
    <source>
        <strain evidence="4">cv. Nipponbare</strain>
    </source>
</reference>
<feature type="region of interest" description="Disordered" evidence="1">
    <location>
        <begin position="78"/>
        <end position="101"/>
    </location>
</feature>
<reference evidence="2" key="1">
    <citation type="submission" date="2002-03" db="EMBL/GenBank/DDBJ databases">
        <title>Oryza sativa nipponbare(GA3) genomic DNA, chromosome 2, PAC clone:P0533E11.</title>
        <authorList>
            <person name="Sasaki T."/>
            <person name="Matsumoto T."/>
            <person name="Yamamoto K."/>
        </authorList>
    </citation>
    <scope>NUCLEOTIDE SEQUENCE</scope>
</reference>
<dbReference type="Proteomes" id="UP000000763">
    <property type="component" value="Chromosome 2"/>
</dbReference>
<dbReference type="EMBL" id="AP004816">
    <property type="protein sequence ID" value="BAD19505.1"/>
    <property type="molecule type" value="Genomic_DNA"/>
</dbReference>
<proteinExistence type="predicted"/>